<feature type="active site" description="Proton donor/acceptor" evidence="10">
    <location>
        <position position="201"/>
    </location>
</feature>
<dbReference type="EC" id="3.1.1.74" evidence="3"/>
<evidence type="ECO:0000256" key="8">
    <source>
        <dbReference type="ARBA" id="ARBA00023157"/>
    </source>
</evidence>
<dbReference type="PRINTS" id="PR00129">
    <property type="entry name" value="CUTINASE"/>
</dbReference>
<dbReference type="STRING" id="60175.A0A1V6Z2R4"/>
<evidence type="ECO:0000256" key="1">
    <source>
        <dbReference type="ARBA" id="ARBA00004613"/>
    </source>
</evidence>
<evidence type="ECO:0000256" key="12">
    <source>
        <dbReference type="SAM" id="SignalP"/>
    </source>
</evidence>
<dbReference type="GO" id="GO:0016052">
    <property type="term" value="P:carbohydrate catabolic process"/>
    <property type="evidence" value="ECO:0007669"/>
    <property type="project" value="TreeGrafter"/>
</dbReference>
<organism evidence="13 14">
    <name type="scientific">Penicillium nalgiovense</name>
    <dbReference type="NCBI Taxonomy" id="60175"/>
    <lineage>
        <taxon>Eukaryota</taxon>
        <taxon>Fungi</taxon>
        <taxon>Dikarya</taxon>
        <taxon>Ascomycota</taxon>
        <taxon>Pezizomycotina</taxon>
        <taxon>Eurotiomycetes</taxon>
        <taxon>Eurotiomycetidae</taxon>
        <taxon>Eurotiales</taxon>
        <taxon>Aspergillaceae</taxon>
        <taxon>Penicillium</taxon>
    </lineage>
</organism>
<dbReference type="PANTHER" id="PTHR48250:SF3">
    <property type="entry name" value="CUTINASE 1-RELATED"/>
    <property type="match status" value="1"/>
</dbReference>
<dbReference type="OMA" id="KIFCLPT"/>
<dbReference type="GO" id="GO:0005576">
    <property type="term" value="C:extracellular region"/>
    <property type="evidence" value="ECO:0007669"/>
    <property type="project" value="UniProtKB-SubCell"/>
</dbReference>
<dbReference type="InterPro" id="IPR011150">
    <property type="entry name" value="Cutinase_monf"/>
</dbReference>
<feature type="active site" description="Nucleophile" evidence="10">
    <location>
        <position position="133"/>
    </location>
</feature>
<evidence type="ECO:0000313" key="14">
    <source>
        <dbReference type="Proteomes" id="UP000191691"/>
    </source>
</evidence>
<evidence type="ECO:0000256" key="4">
    <source>
        <dbReference type="ARBA" id="ARBA00022487"/>
    </source>
</evidence>
<dbReference type="SUPFAM" id="SSF53474">
    <property type="entry name" value="alpha/beta-Hydrolases"/>
    <property type="match status" value="1"/>
</dbReference>
<proteinExistence type="inferred from homology"/>
<dbReference type="GO" id="GO:0050525">
    <property type="term" value="F:cutinase activity"/>
    <property type="evidence" value="ECO:0007669"/>
    <property type="project" value="UniProtKB-EC"/>
</dbReference>
<feature type="disulfide bond" evidence="11">
    <location>
        <begin position="36"/>
        <end position="114"/>
    </location>
</feature>
<evidence type="ECO:0000256" key="7">
    <source>
        <dbReference type="ARBA" id="ARBA00022801"/>
    </source>
</evidence>
<dbReference type="PANTHER" id="PTHR48250">
    <property type="entry name" value="CUTINASE 2-RELATED"/>
    <property type="match status" value="1"/>
</dbReference>
<keyword evidence="5" id="KW-0964">Secreted</keyword>
<evidence type="ECO:0000256" key="11">
    <source>
        <dbReference type="PIRSR" id="PIRSR611150-2"/>
    </source>
</evidence>
<evidence type="ECO:0000256" key="2">
    <source>
        <dbReference type="ARBA" id="ARBA00007534"/>
    </source>
</evidence>
<name>A0A1V6Z2R4_PENNA</name>
<evidence type="ECO:0000313" key="13">
    <source>
        <dbReference type="EMBL" id="OQE93702.1"/>
    </source>
</evidence>
<keyword evidence="14" id="KW-1185">Reference proteome</keyword>
<dbReference type="GO" id="GO:0072330">
    <property type="term" value="P:monocarboxylic acid biosynthetic process"/>
    <property type="evidence" value="ECO:0007669"/>
    <property type="project" value="UniProtKB-ARBA"/>
</dbReference>
<comment type="similarity">
    <text evidence="2">Belongs to the cutinase family.</text>
</comment>
<feature type="signal peptide" evidence="12">
    <location>
        <begin position="1"/>
        <end position="16"/>
    </location>
</feature>
<gene>
    <name evidence="13" type="ORF">PENNAL_c0005G09411</name>
</gene>
<dbReference type="FunFam" id="3.40.50.1820:FF:000235">
    <property type="entry name" value="Cutinase 1"/>
    <property type="match status" value="1"/>
</dbReference>
<keyword evidence="8 11" id="KW-1015">Disulfide bond</keyword>
<evidence type="ECO:0000256" key="5">
    <source>
        <dbReference type="ARBA" id="ARBA00022525"/>
    </source>
</evidence>
<feature type="chain" id="PRO_5013342843" description="cutinase" evidence="12">
    <location>
        <begin position="17"/>
        <end position="220"/>
    </location>
</feature>
<comment type="caution">
    <text evidence="13">The sequence shown here is derived from an EMBL/GenBank/DDBJ whole genome shotgun (WGS) entry which is preliminary data.</text>
</comment>
<accession>A0A1V6Z2R4</accession>
<dbReference type="EMBL" id="MOOB01000005">
    <property type="protein sequence ID" value="OQE93702.1"/>
    <property type="molecule type" value="Genomic_DNA"/>
</dbReference>
<keyword evidence="6 12" id="KW-0732">Signal</keyword>
<evidence type="ECO:0000256" key="9">
    <source>
        <dbReference type="ARBA" id="ARBA00034045"/>
    </source>
</evidence>
<dbReference type="InterPro" id="IPR000675">
    <property type="entry name" value="Cutinase/axe"/>
</dbReference>
<dbReference type="AlphaFoldDB" id="A0A1V6Z2R4"/>
<dbReference type="SMART" id="SM01110">
    <property type="entry name" value="Cutinase"/>
    <property type="match status" value="1"/>
</dbReference>
<keyword evidence="7" id="KW-0378">Hydrolase</keyword>
<protein>
    <recommendedName>
        <fullName evidence="3">cutinase</fullName>
        <ecNumber evidence="3">3.1.1.74</ecNumber>
    </recommendedName>
</protein>
<dbReference type="PROSITE" id="PS00931">
    <property type="entry name" value="CUTINASE_2"/>
    <property type="match status" value="1"/>
</dbReference>
<dbReference type="Proteomes" id="UP000191691">
    <property type="component" value="Unassembled WGS sequence"/>
</dbReference>
<evidence type="ECO:0000256" key="3">
    <source>
        <dbReference type="ARBA" id="ARBA00013095"/>
    </source>
</evidence>
<evidence type="ECO:0000256" key="10">
    <source>
        <dbReference type="PIRSR" id="PIRSR611150-1"/>
    </source>
</evidence>
<dbReference type="Pfam" id="PF01083">
    <property type="entry name" value="Cutinase"/>
    <property type="match status" value="1"/>
</dbReference>
<dbReference type="InterPro" id="IPR043579">
    <property type="entry name" value="CUTINASE_2"/>
</dbReference>
<reference evidence="14" key="1">
    <citation type="journal article" date="2017" name="Nat. Microbiol.">
        <title>Global analysis of biosynthetic gene clusters reveals vast potential of secondary metabolite production in Penicillium species.</title>
        <authorList>
            <person name="Nielsen J.C."/>
            <person name="Grijseels S."/>
            <person name="Prigent S."/>
            <person name="Ji B."/>
            <person name="Dainat J."/>
            <person name="Nielsen K.F."/>
            <person name="Frisvad J.C."/>
            <person name="Workman M."/>
            <person name="Nielsen J."/>
        </authorList>
    </citation>
    <scope>NUCLEOTIDE SEQUENCE [LARGE SCALE GENOMIC DNA]</scope>
    <source>
        <strain evidence="14">IBT 13039</strain>
    </source>
</reference>
<evidence type="ECO:0000256" key="6">
    <source>
        <dbReference type="ARBA" id="ARBA00022729"/>
    </source>
</evidence>
<comment type="subcellular location">
    <subcellularLocation>
        <location evidence="1">Secreted</location>
    </subcellularLocation>
</comment>
<dbReference type="InterPro" id="IPR029058">
    <property type="entry name" value="AB_hydrolase_fold"/>
</dbReference>
<feature type="active site" evidence="10">
    <location>
        <position position="188"/>
    </location>
</feature>
<sequence length="220" mass="23089">MNFKLLSLLLAGLAAAGPIEQRQTSSSGNELRTGPCQPVTFIFARASTEQGLLGGSTGPAVCNNLKSARNQNVACQGVGPKYQATLAANSLPAGTSEEAIEEAKGLFEEAASKCPDTQIVAGGYRTDDDGYNSQGTAVMHGAIPKLSDAIKDKIKGVVLFGDTRNQQDNGQIPDFPKDKIKIYCAVGDQVCHGTLIVAAPHFTYVADAGDASRFLVEKLD</sequence>
<feature type="disulfide bond" evidence="11">
    <location>
        <begin position="184"/>
        <end position="191"/>
    </location>
</feature>
<dbReference type="Gene3D" id="3.40.50.1820">
    <property type="entry name" value="alpha/beta hydrolase"/>
    <property type="match status" value="1"/>
</dbReference>
<keyword evidence="4" id="KW-0719">Serine esterase</keyword>
<dbReference type="GO" id="GO:0017000">
    <property type="term" value="P:antibiotic biosynthetic process"/>
    <property type="evidence" value="ECO:0007669"/>
    <property type="project" value="UniProtKB-ARBA"/>
</dbReference>
<comment type="catalytic activity">
    <reaction evidence="9">
        <text>cutin + H2O = cutin monomers.</text>
        <dbReference type="EC" id="3.1.1.74"/>
    </reaction>
</comment>